<feature type="transmembrane region" description="Helical" evidence="9">
    <location>
        <begin position="71"/>
        <end position="95"/>
    </location>
</feature>
<keyword evidence="3" id="KW-0597">Phosphoprotein</keyword>
<dbReference type="PROSITE" id="PS50109">
    <property type="entry name" value="HIS_KIN"/>
    <property type="match status" value="1"/>
</dbReference>
<gene>
    <name evidence="11" type="ORF">GCM10023196_002350</name>
</gene>
<evidence type="ECO:0000256" key="3">
    <source>
        <dbReference type="ARBA" id="ARBA00022553"/>
    </source>
</evidence>
<feature type="domain" description="Histidine kinase" evidence="10">
    <location>
        <begin position="319"/>
        <end position="406"/>
    </location>
</feature>
<evidence type="ECO:0000256" key="7">
    <source>
        <dbReference type="ARBA" id="ARBA00022840"/>
    </source>
</evidence>
<keyword evidence="7" id="KW-0067">ATP-binding</keyword>
<dbReference type="Proteomes" id="UP001501442">
    <property type="component" value="Unassembled WGS sequence"/>
</dbReference>
<dbReference type="Pfam" id="PF07730">
    <property type="entry name" value="HisKA_3"/>
    <property type="match status" value="1"/>
</dbReference>
<evidence type="ECO:0000256" key="1">
    <source>
        <dbReference type="ARBA" id="ARBA00000085"/>
    </source>
</evidence>
<evidence type="ECO:0000313" key="12">
    <source>
        <dbReference type="Proteomes" id="UP001501442"/>
    </source>
</evidence>
<dbReference type="Pfam" id="PF02518">
    <property type="entry name" value="HATPase_c"/>
    <property type="match status" value="1"/>
</dbReference>
<evidence type="ECO:0000259" key="10">
    <source>
        <dbReference type="PROSITE" id="PS50109"/>
    </source>
</evidence>
<feature type="transmembrane region" description="Helical" evidence="9">
    <location>
        <begin position="46"/>
        <end position="64"/>
    </location>
</feature>
<dbReference type="InterPro" id="IPR005467">
    <property type="entry name" value="His_kinase_dom"/>
</dbReference>
<evidence type="ECO:0000256" key="4">
    <source>
        <dbReference type="ARBA" id="ARBA00022679"/>
    </source>
</evidence>
<dbReference type="InterPro" id="IPR003594">
    <property type="entry name" value="HATPase_dom"/>
</dbReference>
<comment type="caution">
    <text evidence="11">The sequence shown here is derived from an EMBL/GenBank/DDBJ whole genome shotgun (WGS) entry which is preliminary data.</text>
</comment>
<keyword evidence="9" id="KW-0472">Membrane</keyword>
<keyword evidence="8" id="KW-0902">Two-component regulatory system</keyword>
<protein>
    <recommendedName>
        <fullName evidence="2">histidine kinase</fullName>
        <ecNumber evidence="2">2.7.13.3</ecNumber>
    </recommendedName>
</protein>
<dbReference type="InterPro" id="IPR050482">
    <property type="entry name" value="Sensor_HK_TwoCompSys"/>
</dbReference>
<keyword evidence="9" id="KW-0812">Transmembrane</keyword>
<evidence type="ECO:0000313" key="11">
    <source>
        <dbReference type="EMBL" id="GAA4620018.1"/>
    </source>
</evidence>
<dbReference type="InterPro" id="IPR011712">
    <property type="entry name" value="Sig_transdc_His_kin_sub3_dim/P"/>
</dbReference>
<keyword evidence="4" id="KW-0808">Transferase</keyword>
<dbReference type="Gene3D" id="3.30.565.10">
    <property type="entry name" value="Histidine kinase-like ATPase, C-terminal domain"/>
    <property type="match status" value="1"/>
</dbReference>
<dbReference type="CDD" id="cd16917">
    <property type="entry name" value="HATPase_UhpB-NarQ-NarX-like"/>
    <property type="match status" value="1"/>
</dbReference>
<comment type="catalytic activity">
    <reaction evidence="1">
        <text>ATP + protein L-histidine = ADP + protein N-phospho-L-histidine.</text>
        <dbReference type="EC" id="2.7.13.3"/>
    </reaction>
</comment>
<dbReference type="EMBL" id="BAABHK010000001">
    <property type="protein sequence ID" value="GAA4620018.1"/>
    <property type="molecule type" value="Genomic_DNA"/>
</dbReference>
<feature type="transmembrane region" description="Helical" evidence="9">
    <location>
        <begin position="21"/>
        <end position="40"/>
    </location>
</feature>
<evidence type="ECO:0000256" key="5">
    <source>
        <dbReference type="ARBA" id="ARBA00022741"/>
    </source>
</evidence>
<dbReference type="SUPFAM" id="SSF55874">
    <property type="entry name" value="ATPase domain of HSP90 chaperone/DNA topoisomerase II/histidine kinase"/>
    <property type="match status" value="1"/>
</dbReference>
<dbReference type="PANTHER" id="PTHR24421:SF10">
    <property type="entry name" value="NITRATE_NITRITE SENSOR PROTEIN NARQ"/>
    <property type="match status" value="1"/>
</dbReference>
<sequence>MLISRRRHLGSLRADVRSVDVVASLLLFACSFPGSLLGPLGHHVPVSWWPGVLLAGVSCTALLWHRSRPRATVAVTTVCAVVMALLGYLMTVLLLGPVMVALYSLAVRTDRVTTRVYALLSAGPLVAADLFLGPYGRPLDAPAAGGMSILLLKGIGPAAWVLLPPVLGSAVRLRRAYLEEVKARAEHAERTREEVARHRVTEERMRIARELHDVVAHHLVLANMQAGTAAHLLRTHPEQVEKILAELSVTTTSAVRELKATVGLLRQADDPEAPVDPAPGLAQLPDLTESFRSAGLDVTLDTEGERLPLSPGVDLTAFRIVQEALTNVTKHAATRAARVRLEYARDQVTITVTDDGGGAAGVAPASGRGFGLIGMRERAVSVGGRLRAGPRPEGGFQVTAELPLLPAPREEERIP</sequence>
<reference evidence="12" key="1">
    <citation type="journal article" date="2019" name="Int. J. Syst. Evol. Microbiol.">
        <title>The Global Catalogue of Microorganisms (GCM) 10K type strain sequencing project: providing services to taxonomists for standard genome sequencing and annotation.</title>
        <authorList>
            <consortium name="The Broad Institute Genomics Platform"/>
            <consortium name="The Broad Institute Genome Sequencing Center for Infectious Disease"/>
            <person name="Wu L."/>
            <person name="Ma J."/>
        </authorList>
    </citation>
    <scope>NUCLEOTIDE SEQUENCE [LARGE SCALE GENOMIC DNA]</scope>
    <source>
        <strain evidence="12">JCM 17939</strain>
    </source>
</reference>
<proteinExistence type="predicted"/>
<keyword evidence="5" id="KW-0547">Nucleotide-binding</keyword>
<dbReference type="EC" id="2.7.13.3" evidence="2"/>
<keyword evidence="12" id="KW-1185">Reference proteome</keyword>
<dbReference type="RefSeq" id="WP_345428418.1">
    <property type="nucleotide sequence ID" value="NZ_BAABHK010000001.1"/>
</dbReference>
<name>A0ABP8TZ35_9ACTN</name>
<keyword evidence="6 11" id="KW-0418">Kinase</keyword>
<organism evidence="11 12">
    <name type="scientific">Actinoallomurus vinaceus</name>
    <dbReference type="NCBI Taxonomy" id="1080074"/>
    <lineage>
        <taxon>Bacteria</taxon>
        <taxon>Bacillati</taxon>
        <taxon>Actinomycetota</taxon>
        <taxon>Actinomycetes</taxon>
        <taxon>Streptosporangiales</taxon>
        <taxon>Thermomonosporaceae</taxon>
        <taxon>Actinoallomurus</taxon>
    </lineage>
</organism>
<evidence type="ECO:0000256" key="9">
    <source>
        <dbReference type="SAM" id="Phobius"/>
    </source>
</evidence>
<keyword evidence="9" id="KW-1133">Transmembrane helix</keyword>
<evidence type="ECO:0000256" key="2">
    <source>
        <dbReference type="ARBA" id="ARBA00012438"/>
    </source>
</evidence>
<dbReference type="Gene3D" id="1.20.5.1930">
    <property type="match status" value="1"/>
</dbReference>
<evidence type="ECO:0000256" key="8">
    <source>
        <dbReference type="ARBA" id="ARBA00023012"/>
    </source>
</evidence>
<dbReference type="SMART" id="SM00387">
    <property type="entry name" value="HATPase_c"/>
    <property type="match status" value="1"/>
</dbReference>
<dbReference type="InterPro" id="IPR036890">
    <property type="entry name" value="HATPase_C_sf"/>
</dbReference>
<dbReference type="GO" id="GO:0016301">
    <property type="term" value="F:kinase activity"/>
    <property type="evidence" value="ECO:0007669"/>
    <property type="project" value="UniProtKB-KW"/>
</dbReference>
<accession>A0ABP8TZ35</accession>
<dbReference type="PANTHER" id="PTHR24421">
    <property type="entry name" value="NITRATE/NITRITE SENSOR PROTEIN NARX-RELATED"/>
    <property type="match status" value="1"/>
</dbReference>
<evidence type="ECO:0000256" key="6">
    <source>
        <dbReference type="ARBA" id="ARBA00022777"/>
    </source>
</evidence>